<sequence length="337" mass="36691">MLTHRVAEEVRAALAVADDESASSIERAQMLVEIALGLQQRPKTPEQLHAAVELYDKALAVCPEDEPLLRARITARRGTALQAVPEDGTECLERARADLETAIPILGKLGTPEETAEAEMNFGVVVQALAGANRARITDAISAYQRALRTFSGTKHPEEFAILQNNLATAFLSMPFTDERSKMREALAVQAFEEGLKVVGLIDHPSEYAMLQNNLGNALQYASSSHVVENNLRALEAYDEALKVRTPETTPLEYANTIANKANCLWNLPDDPAAPEQGNRANLVQARGLYADAREIFMRHGEAEKARIVGEASTQIEREILALPASNGKGANSEVVN</sequence>
<gene>
    <name evidence="1" type="ORF">AUC68_05365</name>
</gene>
<accession>A0A1E3W0W8</accession>
<evidence type="ECO:0000313" key="1">
    <source>
        <dbReference type="EMBL" id="ODR99399.1"/>
    </source>
</evidence>
<dbReference type="STRING" id="1774968.AUC68_05365"/>
<comment type="caution">
    <text evidence="1">The sequence shown here is derived from an EMBL/GenBank/DDBJ whole genome shotgun (WGS) entry which is preliminary data.</text>
</comment>
<organism evidence="1 2">
    <name type="scientific">Methyloceanibacter methanicus</name>
    <dbReference type="NCBI Taxonomy" id="1774968"/>
    <lineage>
        <taxon>Bacteria</taxon>
        <taxon>Pseudomonadati</taxon>
        <taxon>Pseudomonadota</taxon>
        <taxon>Alphaproteobacteria</taxon>
        <taxon>Hyphomicrobiales</taxon>
        <taxon>Hyphomicrobiaceae</taxon>
        <taxon>Methyloceanibacter</taxon>
    </lineage>
</organism>
<reference evidence="1 2" key="1">
    <citation type="journal article" date="2016" name="Environ. Microbiol.">
        <title>New Methyloceanibacter diversity from North Sea sediments includes methanotroph containing solely the soluble methane monooxygenase.</title>
        <authorList>
            <person name="Vekeman B."/>
            <person name="Kerckhof F.M."/>
            <person name="Cremers G."/>
            <person name="de Vos P."/>
            <person name="Vandamme P."/>
            <person name="Boon N."/>
            <person name="Op den Camp H.J."/>
            <person name="Heylen K."/>
        </authorList>
    </citation>
    <scope>NUCLEOTIDE SEQUENCE [LARGE SCALE GENOMIC DNA]</scope>
    <source>
        <strain evidence="1 2">R-67174</strain>
    </source>
</reference>
<dbReference type="RefSeq" id="WP_069437340.1">
    <property type="nucleotide sequence ID" value="NZ_LPWG01000011.1"/>
</dbReference>
<dbReference type="SUPFAM" id="SSF48452">
    <property type="entry name" value="TPR-like"/>
    <property type="match status" value="2"/>
</dbReference>
<dbReference type="OrthoDB" id="506531at2"/>
<name>A0A1E3W0W8_9HYPH</name>
<dbReference type="Proteomes" id="UP000094501">
    <property type="component" value="Unassembled WGS sequence"/>
</dbReference>
<proteinExistence type="predicted"/>
<keyword evidence="2" id="KW-1185">Reference proteome</keyword>
<protein>
    <recommendedName>
        <fullName evidence="3">Tetratricopeptide repeat protein</fullName>
    </recommendedName>
</protein>
<evidence type="ECO:0000313" key="2">
    <source>
        <dbReference type="Proteomes" id="UP000094501"/>
    </source>
</evidence>
<evidence type="ECO:0008006" key="3">
    <source>
        <dbReference type="Google" id="ProtNLM"/>
    </source>
</evidence>
<dbReference type="AlphaFoldDB" id="A0A1E3W0W8"/>
<dbReference type="EMBL" id="LPWG01000011">
    <property type="protein sequence ID" value="ODR99399.1"/>
    <property type="molecule type" value="Genomic_DNA"/>
</dbReference>
<dbReference type="InterPro" id="IPR011990">
    <property type="entry name" value="TPR-like_helical_dom_sf"/>
</dbReference>
<dbReference type="Gene3D" id="1.25.40.10">
    <property type="entry name" value="Tetratricopeptide repeat domain"/>
    <property type="match status" value="2"/>
</dbReference>